<reference evidence="5" key="1">
    <citation type="journal article" date="2019" name="Int. J. Syst. Evol. Microbiol.">
        <title>The Global Catalogue of Microorganisms (GCM) 10K type strain sequencing project: providing services to taxonomists for standard genome sequencing and annotation.</title>
        <authorList>
            <consortium name="The Broad Institute Genomics Platform"/>
            <consortium name="The Broad Institute Genome Sequencing Center for Infectious Disease"/>
            <person name="Wu L."/>
            <person name="Ma J."/>
        </authorList>
    </citation>
    <scope>NUCLEOTIDE SEQUENCE [LARGE SCALE GENOMIC DNA]</scope>
    <source>
        <strain evidence="5">CCUG 62953</strain>
    </source>
</reference>
<dbReference type="PIRSF" id="PIRSF009467">
    <property type="entry name" value="Ureas_acces_UreF"/>
    <property type="match status" value="1"/>
</dbReference>
<dbReference type="PANTHER" id="PTHR33620:SF1">
    <property type="entry name" value="UREASE ACCESSORY PROTEIN F"/>
    <property type="match status" value="1"/>
</dbReference>
<sequence>MHTEPGPAQLFSPAFPAGGFAFSQGLEWLTKSGQVARGSDLGGFLETLLTRGSGWTDAVLFASAAKGDDPEALDALARALAPSATRRRETLVQGAALARVMRDGFGRDLPDMAYPVAGGRAAHLLGHDPEEALRMWLFSTCQTLAAAAQRLMPLGQTEAQVVLARIAPVVADLAARAVAAEPDDLGGFAPVLDIAAQSHDTLDVKLFQS</sequence>
<comment type="function">
    <text evidence="3">Required for maturation of urease via the functional incorporation of the urease nickel metallocenter.</text>
</comment>
<dbReference type="PANTHER" id="PTHR33620">
    <property type="entry name" value="UREASE ACCESSORY PROTEIN F"/>
    <property type="match status" value="1"/>
</dbReference>
<name>A0ABW3ZNP6_9RHOB</name>
<keyword evidence="2 3" id="KW-0143">Chaperone</keyword>
<evidence type="ECO:0000313" key="5">
    <source>
        <dbReference type="Proteomes" id="UP001597135"/>
    </source>
</evidence>
<evidence type="ECO:0000256" key="1">
    <source>
        <dbReference type="ARBA" id="ARBA00022988"/>
    </source>
</evidence>
<dbReference type="InterPro" id="IPR002639">
    <property type="entry name" value="UreF"/>
</dbReference>
<proteinExistence type="inferred from homology"/>
<comment type="similarity">
    <text evidence="3">Belongs to the UreF family.</text>
</comment>
<accession>A0ABW3ZNP6</accession>
<keyword evidence="1 3" id="KW-0996">Nickel insertion</keyword>
<protein>
    <recommendedName>
        <fullName evidence="3">Urease accessory protein UreF</fullName>
    </recommendedName>
</protein>
<evidence type="ECO:0000256" key="2">
    <source>
        <dbReference type="ARBA" id="ARBA00023186"/>
    </source>
</evidence>
<dbReference type="Gene3D" id="1.10.4190.10">
    <property type="entry name" value="Urease accessory protein UreF"/>
    <property type="match status" value="1"/>
</dbReference>
<comment type="subcellular location">
    <subcellularLocation>
        <location evidence="3">Cytoplasm</location>
    </subcellularLocation>
</comment>
<comment type="subunit">
    <text evidence="3">UreD, UreF and UreG form a complex that acts as a GTP-hydrolysis-dependent molecular chaperone, activating the urease apoprotein by helping to assemble the nickel containing metallocenter of UreC. The UreE protein probably delivers the nickel.</text>
</comment>
<keyword evidence="3" id="KW-0963">Cytoplasm</keyword>
<dbReference type="InterPro" id="IPR038277">
    <property type="entry name" value="UreF_sf"/>
</dbReference>
<gene>
    <name evidence="3" type="primary">ureF</name>
    <name evidence="4" type="ORF">ACFQ4E_20320</name>
</gene>
<dbReference type="RefSeq" id="WP_386806359.1">
    <property type="nucleotide sequence ID" value="NZ_JBHTMU010000074.1"/>
</dbReference>
<dbReference type="Proteomes" id="UP001597135">
    <property type="component" value="Unassembled WGS sequence"/>
</dbReference>
<organism evidence="4 5">
    <name type="scientific">Litorisediminicola beolgyonensis</name>
    <dbReference type="NCBI Taxonomy" id="1173614"/>
    <lineage>
        <taxon>Bacteria</taxon>
        <taxon>Pseudomonadati</taxon>
        <taxon>Pseudomonadota</taxon>
        <taxon>Alphaproteobacteria</taxon>
        <taxon>Rhodobacterales</taxon>
        <taxon>Paracoccaceae</taxon>
        <taxon>Litorisediminicola</taxon>
    </lineage>
</organism>
<dbReference type="HAMAP" id="MF_01385">
    <property type="entry name" value="UreF"/>
    <property type="match status" value="1"/>
</dbReference>
<evidence type="ECO:0000256" key="3">
    <source>
        <dbReference type="HAMAP-Rule" id="MF_01385"/>
    </source>
</evidence>
<comment type="caution">
    <text evidence="4">The sequence shown here is derived from an EMBL/GenBank/DDBJ whole genome shotgun (WGS) entry which is preliminary data.</text>
</comment>
<keyword evidence="5" id="KW-1185">Reference proteome</keyword>
<dbReference type="Pfam" id="PF01730">
    <property type="entry name" value="UreF"/>
    <property type="match status" value="1"/>
</dbReference>
<dbReference type="EMBL" id="JBHTMU010000074">
    <property type="protein sequence ID" value="MFD1344786.1"/>
    <property type="molecule type" value="Genomic_DNA"/>
</dbReference>
<evidence type="ECO:0000313" key="4">
    <source>
        <dbReference type="EMBL" id="MFD1344786.1"/>
    </source>
</evidence>